<feature type="compositionally biased region" description="Basic and acidic residues" evidence="8">
    <location>
        <begin position="618"/>
        <end position="627"/>
    </location>
</feature>
<reference evidence="11 12" key="1">
    <citation type="journal article" date="2008" name="Nature">
        <title>The Phaeodactylum genome reveals the evolutionary history of diatom genomes.</title>
        <authorList>
            <person name="Bowler C."/>
            <person name="Allen A.E."/>
            <person name="Badger J.H."/>
            <person name="Grimwood J."/>
            <person name="Jabbari K."/>
            <person name="Kuo A."/>
            <person name="Maheswari U."/>
            <person name="Martens C."/>
            <person name="Maumus F."/>
            <person name="Otillar R.P."/>
            <person name="Rayko E."/>
            <person name="Salamov A."/>
            <person name="Vandepoele K."/>
            <person name="Beszteri B."/>
            <person name="Gruber A."/>
            <person name="Heijde M."/>
            <person name="Katinka M."/>
            <person name="Mock T."/>
            <person name="Valentin K."/>
            <person name="Verret F."/>
            <person name="Berges J.A."/>
            <person name="Brownlee C."/>
            <person name="Cadoret J.P."/>
            <person name="Chiovitti A."/>
            <person name="Choi C.J."/>
            <person name="Coesel S."/>
            <person name="De Martino A."/>
            <person name="Detter J.C."/>
            <person name="Durkin C."/>
            <person name="Falciatore A."/>
            <person name="Fournet J."/>
            <person name="Haruta M."/>
            <person name="Huysman M.J."/>
            <person name="Jenkins B.D."/>
            <person name="Jiroutova K."/>
            <person name="Jorgensen R.E."/>
            <person name="Joubert Y."/>
            <person name="Kaplan A."/>
            <person name="Kroger N."/>
            <person name="Kroth P.G."/>
            <person name="La Roche J."/>
            <person name="Lindquist E."/>
            <person name="Lommer M."/>
            <person name="Martin-Jezequel V."/>
            <person name="Lopez P.J."/>
            <person name="Lucas S."/>
            <person name="Mangogna M."/>
            <person name="McGinnis K."/>
            <person name="Medlin L.K."/>
            <person name="Montsant A."/>
            <person name="Oudot-Le Secq M.P."/>
            <person name="Napoli C."/>
            <person name="Obornik M."/>
            <person name="Parker M.S."/>
            <person name="Petit J.L."/>
            <person name="Porcel B.M."/>
            <person name="Poulsen N."/>
            <person name="Robison M."/>
            <person name="Rychlewski L."/>
            <person name="Rynearson T.A."/>
            <person name="Schmutz J."/>
            <person name="Shapiro H."/>
            <person name="Siaut M."/>
            <person name="Stanley M."/>
            <person name="Sussman M.R."/>
            <person name="Taylor A.R."/>
            <person name="Vardi A."/>
            <person name="von Dassow P."/>
            <person name="Vyverman W."/>
            <person name="Willis A."/>
            <person name="Wyrwicz L.S."/>
            <person name="Rokhsar D.S."/>
            <person name="Weissenbach J."/>
            <person name="Armbrust E.V."/>
            <person name="Green B.R."/>
            <person name="Van de Peer Y."/>
            <person name="Grigoriev I.V."/>
        </authorList>
    </citation>
    <scope>NUCLEOTIDE SEQUENCE [LARGE SCALE GENOMIC DNA]</scope>
    <source>
        <strain evidence="11 12">CCAP 1055/1</strain>
    </source>
</reference>
<evidence type="ECO:0000256" key="8">
    <source>
        <dbReference type="SAM" id="MobiDB-lite"/>
    </source>
</evidence>
<dbReference type="GO" id="GO:0016887">
    <property type="term" value="F:ATP hydrolysis activity"/>
    <property type="evidence" value="ECO:0007669"/>
    <property type="project" value="RHEA"/>
</dbReference>
<keyword evidence="1 6" id="KW-0547">Nucleotide-binding</keyword>
<name>B5Y3D8_PHATC</name>
<dbReference type="SMART" id="SM00490">
    <property type="entry name" value="HELICc"/>
    <property type="match status" value="1"/>
</dbReference>
<feature type="compositionally biased region" description="Basic and acidic residues" evidence="8">
    <location>
        <begin position="594"/>
        <end position="607"/>
    </location>
</feature>
<accession>B5Y3D8</accession>
<organism evidence="11 12">
    <name type="scientific">Phaeodactylum tricornutum (strain CCAP 1055/1)</name>
    <dbReference type="NCBI Taxonomy" id="556484"/>
    <lineage>
        <taxon>Eukaryota</taxon>
        <taxon>Sar</taxon>
        <taxon>Stramenopiles</taxon>
        <taxon>Ochrophyta</taxon>
        <taxon>Bacillariophyta</taxon>
        <taxon>Bacillariophyceae</taxon>
        <taxon>Bacillariophycidae</taxon>
        <taxon>Naviculales</taxon>
        <taxon>Phaeodactylaceae</taxon>
        <taxon>Phaeodactylum</taxon>
    </lineage>
</organism>
<feature type="compositionally biased region" description="Basic residues" evidence="8">
    <location>
        <begin position="608"/>
        <end position="617"/>
    </location>
</feature>
<dbReference type="Pfam" id="PF00270">
    <property type="entry name" value="DEAD"/>
    <property type="match status" value="1"/>
</dbReference>
<evidence type="ECO:0000313" key="11">
    <source>
        <dbReference type="EMBL" id="ACI65104.1"/>
    </source>
</evidence>
<dbReference type="PANTHER" id="PTHR24031">
    <property type="entry name" value="RNA HELICASE"/>
    <property type="match status" value="1"/>
</dbReference>
<dbReference type="GO" id="GO:0005524">
    <property type="term" value="F:ATP binding"/>
    <property type="evidence" value="ECO:0007669"/>
    <property type="project" value="UniProtKB-UniRule"/>
</dbReference>
<dbReference type="PROSITE" id="PS51194">
    <property type="entry name" value="HELICASE_CTER"/>
    <property type="match status" value="1"/>
</dbReference>
<keyword evidence="5 7" id="KW-0694">RNA-binding</keyword>
<dbReference type="EMBL" id="CP001141">
    <property type="protein sequence ID" value="ACI65104.1"/>
    <property type="molecule type" value="Genomic_DNA"/>
</dbReference>
<evidence type="ECO:0000256" key="7">
    <source>
        <dbReference type="RuleBase" id="RU365068"/>
    </source>
</evidence>
<dbReference type="GO" id="GO:0003723">
    <property type="term" value="F:RNA binding"/>
    <property type="evidence" value="ECO:0007669"/>
    <property type="project" value="UniProtKB-UniRule"/>
</dbReference>
<dbReference type="CDD" id="cd18787">
    <property type="entry name" value="SF2_C_DEAD"/>
    <property type="match status" value="1"/>
</dbReference>
<feature type="domain" description="Helicase C-terminal" evidence="10">
    <location>
        <begin position="234"/>
        <end position="387"/>
    </location>
</feature>
<dbReference type="SUPFAM" id="SSF52540">
    <property type="entry name" value="P-loop containing nucleoside triphosphate hydrolases"/>
    <property type="match status" value="1"/>
</dbReference>
<gene>
    <name evidence="11" type="ORF">PHATR_13235</name>
</gene>
<feature type="region of interest" description="Disordered" evidence="8">
    <location>
        <begin position="594"/>
        <end position="627"/>
    </location>
</feature>
<dbReference type="PROSITE" id="PS00039">
    <property type="entry name" value="DEAD_ATP_HELICASE"/>
    <property type="match status" value="1"/>
</dbReference>
<comment type="function">
    <text evidence="7">RNA helicase.</text>
</comment>
<protein>
    <recommendedName>
        <fullName evidence="7">ATP-dependent RNA helicase</fullName>
        <ecNumber evidence="7">3.6.4.13</ecNumber>
    </recommendedName>
</protein>
<dbReference type="InterPro" id="IPR000629">
    <property type="entry name" value="RNA-helicase_DEAD-box_CS"/>
</dbReference>
<keyword evidence="2 6" id="KW-0378">Hydrolase</keyword>
<dbReference type="CDD" id="cd17941">
    <property type="entry name" value="DEADc_DDX10"/>
    <property type="match status" value="1"/>
</dbReference>
<dbReference type="GO" id="GO:0003724">
    <property type="term" value="F:RNA helicase activity"/>
    <property type="evidence" value="ECO:0007669"/>
    <property type="project" value="UniProtKB-EC"/>
</dbReference>
<feature type="non-terminal residue" evidence="11">
    <location>
        <position position="627"/>
    </location>
</feature>
<feature type="region of interest" description="Disordered" evidence="8">
    <location>
        <begin position="495"/>
        <end position="530"/>
    </location>
</feature>
<reference evidence="12" key="2">
    <citation type="submission" date="2008-08" db="EMBL/GenBank/DDBJ databases">
        <authorList>
            <consortium name="Diatom Consortium"/>
            <person name="Grigoriev I."/>
            <person name="Grimwood J."/>
            <person name="Kuo A."/>
            <person name="Otillar R.P."/>
            <person name="Salamov A."/>
            <person name="Detter J.C."/>
            <person name="Lindquist E."/>
            <person name="Shapiro H."/>
            <person name="Lucas S."/>
            <person name="Glavina del Rio T."/>
            <person name="Pitluck S."/>
            <person name="Rokhsar D."/>
            <person name="Bowler C."/>
        </authorList>
    </citation>
    <scope>GENOME REANNOTATION</scope>
    <source>
        <strain evidence="12">CCAP 1055/1</strain>
    </source>
</reference>
<evidence type="ECO:0000313" key="12">
    <source>
        <dbReference type="Proteomes" id="UP000000759"/>
    </source>
</evidence>
<evidence type="ECO:0000256" key="2">
    <source>
        <dbReference type="ARBA" id="ARBA00022801"/>
    </source>
</evidence>
<sequence>FRALAISQVTLRGLESAKTPFTTMTDIQNACIPHALAGRDILGAARTGSGKTLAFLIPVLECLYRNRFSPVDGPGAVVLSPTRELAVQIFQVLRMAGKYHAFSVGLLIGGKRDFFEEQNQVGSTNIIIATPGRLLQHLEQTPNFDTSDLRMLVLDEADRVLDMGFRDQLVRILEYLPTEQRQTLLFSATQTNDVSHLATMSLQKPEYLGVHDKEKTSTPDALQQSYVVVPLEHKLDAVYSFVKSHLKNKSIIFFATCSQVRYAWELFCSLRPGIPVMALHGKLVQTKRTEIYFDYLQRPHAVLFATDIAARGLDFKDVDWVVQADAPEDKAMYIHRAGRTARYRAGGKSLLMLTPPEEKNGFIELVQGKKAAKVPLKKLSINPTKTVVVTERAASLVASNPNLNRLAKKAYESYIRSIFLMPNREIFDVKDMSLDGFAKSLGLASTPNLRFLKNSAKDREELRSVKNVNRKLQKLKDQIKAEKLAKKIARLGNDGSDDDILVPKNRQTAEDDDDESLPESKVHEVSQSRKRKKIRIDISNTTNKRIVFGEDGEEEDLKGMIKANAGAIEHIGNDKEGLEQATDEYMQQVRERLRSNFEKDKADEKERVRAKHKKRRIQEKGAKDEDE</sequence>
<dbReference type="PaxDb" id="2850-Phatr13235"/>
<keyword evidence="12" id="KW-1185">Reference proteome</keyword>
<evidence type="ECO:0000256" key="3">
    <source>
        <dbReference type="ARBA" id="ARBA00022806"/>
    </source>
</evidence>
<keyword evidence="4 6" id="KW-0067">ATP-binding</keyword>
<dbReference type="STRING" id="556484.B5Y3D8"/>
<dbReference type="eggNOG" id="KOG0343">
    <property type="taxonomic scope" value="Eukaryota"/>
</dbReference>
<comment type="domain">
    <text evidence="7">The Q motif is unique to and characteristic of the DEAD box family of RNA helicases and controls ATP binding and hydrolysis.</text>
</comment>
<dbReference type="OrthoDB" id="10259640at2759"/>
<dbReference type="EC" id="3.6.4.13" evidence="7"/>
<proteinExistence type="inferred from homology"/>
<dbReference type="InterPro" id="IPR014001">
    <property type="entry name" value="Helicase_ATP-bd"/>
</dbReference>
<dbReference type="Gene3D" id="3.40.50.300">
    <property type="entry name" value="P-loop containing nucleotide triphosphate hydrolases"/>
    <property type="match status" value="2"/>
</dbReference>
<evidence type="ECO:0000256" key="1">
    <source>
        <dbReference type="ARBA" id="ARBA00022741"/>
    </source>
</evidence>
<comment type="catalytic activity">
    <reaction evidence="7">
        <text>ATP + H2O = ADP + phosphate + H(+)</text>
        <dbReference type="Rhea" id="RHEA:13065"/>
        <dbReference type="ChEBI" id="CHEBI:15377"/>
        <dbReference type="ChEBI" id="CHEBI:15378"/>
        <dbReference type="ChEBI" id="CHEBI:30616"/>
        <dbReference type="ChEBI" id="CHEBI:43474"/>
        <dbReference type="ChEBI" id="CHEBI:456216"/>
        <dbReference type="EC" id="3.6.4.13"/>
    </reaction>
</comment>
<dbReference type="InterPro" id="IPR027417">
    <property type="entry name" value="P-loop_NTPase"/>
</dbReference>
<keyword evidence="3 6" id="KW-0347">Helicase</keyword>
<dbReference type="AlphaFoldDB" id="B5Y3D8"/>
<feature type="compositionally biased region" description="Basic and acidic residues" evidence="8">
    <location>
        <begin position="518"/>
        <end position="527"/>
    </location>
</feature>
<dbReference type="InParanoid" id="B5Y3D8"/>
<dbReference type="InterPro" id="IPR011545">
    <property type="entry name" value="DEAD/DEAH_box_helicase_dom"/>
</dbReference>
<dbReference type="HOGENOM" id="CLU_003041_26_1_1"/>
<dbReference type="InterPro" id="IPR025313">
    <property type="entry name" value="SPB4-like_CTE"/>
</dbReference>
<feature type="domain" description="Helicase ATP-binding" evidence="9">
    <location>
        <begin position="32"/>
        <end position="208"/>
    </location>
</feature>
<feature type="non-terminal residue" evidence="11">
    <location>
        <position position="1"/>
    </location>
</feature>
<dbReference type="SMART" id="SM01178">
    <property type="entry name" value="DUF4217"/>
    <property type="match status" value="1"/>
</dbReference>
<dbReference type="RefSeq" id="XP_002185634.1">
    <property type="nucleotide sequence ID" value="XM_002185598.1"/>
</dbReference>
<evidence type="ECO:0000259" key="9">
    <source>
        <dbReference type="PROSITE" id="PS51192"/>
    </source>
</evidence>
<dbReference type="SMART" id="SM00487">
    <property type="entry name" value="DEXDc"/>
    <property type="match status" value="1"/>
</dbReference>
<dbReference type="Pfam" id="PF13959">
    <property type="entry name" value="CTE_SPB4"/>
    <property type="match status" value="1"/>
</dbReference>
<dbReference type="Pfam" id="PF00271">
    <property type="entry name" value="Helicase_C"/>
    <property type="match status" value="1"/>
</dbReference>
<comment type="similarity">
    <text evidence="6">Belongs to the DEAD box helicase family.</text>
</comment>
<evidence type="ECO:0000256" key="6">
    <source>
        <dbReference type="RuleBase" id="RU000492"/>
    </source>
</evidence>
<evidence type="ECO:0000256" key="5">
    <source>
        <dbReference type="ARBA" id="ARBA00022884"/>
    </source>
</evidence>
<dbReference type="PROSITE" id="PS51192">
    <property type="entry name" value="HELICASE_ATP_BIND_1"/>
    <property type="match status" value="1"/>
</dbReference>
<dbReference type="InterPro" id="IPR001650">
    <property type="entry name" value="Helicase_C-like"/>
</dbReference>
<dbReference type="Proteomes" id="UP000000759">
    <property type="component" value="Chromosome 11"/>
</dbReference>
<evidence type="ECO:0000259" key="10">
    <source>
        <dbReference type="PROSITE" id="PS51194"/>
    </source>
</evidence>
<evidence type="ECO:0000256" key="4">
    <source>
        <dbReference type="ARBA" id="ARBA00022840"/>
    </source>
</evidence>
<dbReference type="GeneID" id="7204586"/>